<dbReference type="Proteomes" id="UP000215005">
    <property type="component" value="Chromosome"/>
</dbReference>
<evidence type="ECO:0000313" key="2">
    <source>
        <dbReference type="Proteomes" id="UP000215005"/>
    </source>
</evidence>
<sequence>MRPGSAALVEALQAGERHYAIAAHLGGRDISEEVAEWEVDRSYDTGLPAQVAFTTGAVAAQAKLTLVGDGTQTAAQRYSPWSPRATADITRPGQSAVISWGLTEGQDQVFRGRVRRITADARGGSASLTALDGAELLRGPAWLPPVMDTTLIGVSTAWCIDHALRMNGIHNSPPQRPGSIFFASMNTGVDANIGMRISRSGISGFNRRLSPWTAGPHSTSANGYTITWAPQRRVITQQGTLLVDWWVLVGTDTEASSVILDFRAGESGTPTTIECVFDPTVWTLRGQVNGGSSAWSIPAEYHAHGRHKVTFEISFATLSDGVKVRAWLTGPTRQFATPTTYTGDTPVFGWLHTITASSRTPMECVDVARLVGTEDITTTWAKTADILPDASVHDYRLRAAPNVSGTWWDMLKDIADAQLLYMGFDEDGVFRIHARDYMSPDTQARPDLTITAARDLAQIITSEEIDGIANIVEVAPTAYEFQSLSAEDFYTDDTVREIPPRGTLRVSLDTTGRGWMTPCPMPFSTSGSGTPDASRVKFLTKEGKLAPVEVELVHSDETLTAVFHNRGVNPAYTQTASNGGDPSLVLARHPITTRTGAPAVLTDSGSIDRYGQQALQLASPWVQFFAHASTIGQQVLRWTAQPIPLTGSVEVLPDPRIQLGDVVRLTDSTGSSVDGLFRVLGIRVTGRGPEVRMTLDVRPMYRPSPPADAGLTLEPIADPAATPIYPG</sequence>
<accession>A0A223RZT6</accession>
<organism evidence="1 2">
    <name type="scientific">Nocardiopsis gilva YIM 90087</name>
    <dbReference type="NCBI Taxonomy" id="1235441"/>
    <lineage>
        <taxon>Bacteria</taxon>
        <taxon>Bacillati</taxon>
        <taxon>Actinomycetota</taxon>
        <taxon>Actinomycetes</taxon>
        <taxon>Streptosporangiales</taxon>
        <taxon>Nocardiopsidaceae</taxon>
        <taxon>Nocardiopsis</taxon>
    </lineage>
</organism>
<keyword evidence="2" id="KW-1185">Reference proteome</keyword>
<dbReference type="EMBL" id="CP022753">
    <property type="protein sequence ID" value="ASU81400.1"/>
    <property type="molecule type" value="Genomic_DNA"/>
</dbReference>
<reference evidence="1 2" key="1">
    <citation type="submission" date="2017-08" db="EMBL/GenBank/DDBJ databases">
        <title>The complete genome sequence of Nocardiopsis gilva YIM 90087.</title>
        <authorList>
            <person name="Yin M."/>
            <person name="Tang S."/>
        </authorList>
    </citation>
    <scope>NUCLEOTIDE SEQUENCE [LARGE SCALE GENOMIC DNA]</scope>
    <source>
        <strain evidence="1 2">YIM 90087</strain>
    </source>
</reference>
<dbReference type="RefSeq" id="WP_017619385.1">
    <property type="nucleotide sequence ID" value="NZ_ANBG01000240.1"/>
</dbReference>
<name>A0A223RZT6_9ACTN</name>
<evidence type="ECO:0000313" key="1">
    <source>
        <dbReference type="EMBL" id="ASU81400.1"/>
    </source>
</evidence>
<gene>
    <name evidence="1" type="ORF">CDO52_00155</name>
</gene>
<proteinExistence type="predicted"/>
<dbReference type="OrthoDB" id="3894953at2"/>
<dbReference type="KEGG" id="ngv:CDO52_00155"/>
<dbReference type="AlphaFoldDB" id="A0A223RZT6"/>
<protein>
    <submittedName>
        <fullName evidence="1">Uncharacterized protein</fullName>
    </submittedName>
</protein>